<proteinExistence type="predicted"/>
<organism evidence="1 2">
    <name type="scientific">Frankliniella occidentalis</name>
    <name type="common">Western flower thrips</name>
    <name type="synonym">Euthrips occidentalis</name>
    <dbReference type="NCBI Taxonomy" id="133901"/>
    <lineage>
        <taxon>Eukaryota</taxon>
        <taxon>Metazoa</taxon>
        <taxon>Ecdysozoa</taxon>
        <taxon>Arthropoda</taxon>
        <taxon>Hexapoda</taxon>
        <taxon>Insecta</taxon>
        <taxon>Pterygota</taxon>
        <taxon>Neoptera</taxon>
        <taxon>Paraneoptera</taxon>
        <taxon>Thysanoptera</taxon>
        <taxon>Terebrantia</taxon>
        <taxon>Thripoidea</taxon>
        <taxon>Thripidae</taxon>
        <taxon>Frankliniella</taxon>
    </lineage>
</organism>
<dbReference type="GeneID" id="127748808"/>
<accession>A0A9C6TZ82</accession>
<protein>
    <submittedName>
        <fullName evidence="2">Uncharacterized protein LOC127748808 isoform X2</fullName>
    </submittedName>
</protein>
<dbReference type="AlphaFoldDB" id="A0A9C6TZ82"/>
<evidence type="ECO:0000313" key="1">
    <source>
        <dbReference type="Proteomes" id="UP000504606"/>
    </source>
</evidence>
<gene>
    <name evidence="2" type="primary">LOC127748808</name>
</gene>
<reference evidence="2" key="1">
    <citation type="submission" date="2025-08" db="UniProtKB">
        <authorList>
            <consortium name="RefSeq"/>
        </authorList>
    </citation>
    <scope>IDENTIFICATION</scope>
    <source>
        <tissue evidence="2">Whole organism</tissue>
    </source>
</reference>
<sequence>MHSCVTLVSNGDPRTRFPNIVRPYQPVPRPPGRRTSLGASFFGVSRGAECGGSTPYERLTLQLHHDRRWRQEVSLGKRVGLYRMRGDLGAGNFSNVKMAVHQLTSGKQATAKATACRLIPKSALLYLPYSSVLVALVGQHPSSLLCLRAPGG</sequence>
<dbReference type="Proteomes" id="UP000504606">
    <property type="component" value="Unplaced"/>
</dbReference>
<dbReference type="RefSeq" id="XP_052119712.1">
    <property type="nucleotide sequence ID" value="XM_052263752.1"/>
</dbReference>
<name>A0A9C6TZ82_FRAOC</name>
<evidence type="ECO:0000313" key="2">
    <source>
        <dbReference type="RefSeq" id="XP_052119712.1"/>
    </source>
</evidence>
<keyword evidence="1" id="KW-1185">Reference proteome</keyword>